<sequence length="1049" mass="114081">MQPGVLLSRCLIRRPVPGRVPARPNLLKGRCFSEGSDVAEVFQQLRALTPPCDGQQLARLAASAADAARRGALTSKQAALLAYRLEGVGWFSAEVCEALGGGARAGRFVEDLAASEWLVILRYFASAGFTHPDFSAAAAQWLSEGGSGKLQLPQLQELVATLAYTGHLMGKPAEAVVQALTHLPPEMDAGNLVKLTACLAAADAGQPDFYQSVVASVSKLKTGSTSWAPVVEELDSSDFWRLSIFFLLAKADLTRWPLVLNILRKLDPRVARMGLPGSLVPRLARQLRLAALENEAILLEARPLACELGRATRGLADAGLSVWSPEAVADVATGLGFLGVLDEQLAEEMWKQLIADASAPHGHAEASAEHVLSSRSLLQVGWAACVARCLEPHASVLPDLPGFSELLARSQRHSADTADRFATQQARQVSLCIAAAAKAKLPQEAASWRLASGRAFFTPHRKSDQVRIGKAFVARLRELGAFCREMQGWKAVAAGFSQLGGEARPSAGSPSRGGRRSKKRQEPKSSETLVAARDTFVVVYTPQRDGVRDPDHKKALRVTVWAKHPLLLAAREEGALGTSTEGCCLNGFEAVEWMLSGPTRRAQGGDEQLEHRLLLLRSDSTQRDICAAAERFADALGTRQGAACPGAPEKLLGWQNCEDYVEELMRLCREITHECSGLQFPKDAQEALRKGWLHFVRLICLRDYDWENVIKSLSELPESAEGFPQTVTKMVRKAIQDKLLVPLQLWAFLLRAPQGASPASPARLGGDLPSSEPTSTRLKLGGYACQLSRIQHLGGQLKQKLEHIRQLSNRLTPCNLTSCSGRFKPAANKLLSALACTGLLQTRPNCGAGLCNACQLMAVITDPILEEKAQVKTEQVQQIIRSVERACEHNSDEDRRWLLELIQPSNPCFATLVRLICQPKYKVFFALRAVCLRAVQMLLQIAKTMFTDAANDPDLGWKNFVELAGVELAREAYPELVHLAQQQVEPVVASNATHLLSELGPSALKVDHVPLLLELLQALPDRAGDISQVALRVHAWGGEYRPTLCDAIA</sequence>
<dbReference type="Proteomes" id="UP000604046">
    <property type="component" value="Unassembled WGS sequence"/>
</dbReference>
<proteinExistence type="predicted"/>
<feature type="compositionally biased region" description="Low complexity" evidence="1">
    <location>
        <begin position="503"/>
        <end position="512"/>
    </location>
</feature>
<comment type="caution">
    <text evidence="2">The sequence shown here is derived from an EMBL/GenBank/DDBJ whole genome shotgun (WGS) entry which is preliminary data.</text>
</comment>
<accession>A0A812QTT9</accession>
<dbReference type="EMBL" id="CAJNDS010002268">
    <property type="protein sequence ID" value="CAE7403328.1"/>
    <property type="molecule type" value="Genomic_DNA"/>
</dbReference>
<name>A0A812QTT9_9DINO</name>
<gene>
    <name evidence="2" type="ORF">SNAT2548_LOCUS21948</name>
</gene>
<dbReference type="OrthoDB" id="436461at2759"/>
<organism evidence="2 3">
    <name type="scientific">Symbiodinium natans</name>
    <dbReference type="NCBI Taxonomy" id="878477"/>
    <lineage>
        <taxon>Eukaryota</taxon>
        <taxon>Sar</taxon>
        <taxon>Alveolata</taxon>
        <taxon>Dinophyceae</taxon>
        <taxon>Suessiales</taxon>
        <taxon>Symbiodiniaceae</taxon>
        <taxon>Symbiodinium</taxon>
    </lineage>
</organism>
<reference evidence="2" key="1">
    <citation type="submission" date="2021-02" db="EMBL/GenBank/DDBJ databases">
        <authorList>
            <person name="Dougan E. K."/>
            <person name="Rhodes N."/>
            <person name="Thang M."/>
            <person name="Chan C."/>
        </authorList>
    </citation>
    <scope>NUCLEOTIDE SEQUENCE</scope>
</reference>
<evidence type="ECO:0000313" key="3">
    <source>
        <dbReference type="Proteomes" id="UP000604046"/>
    </source>
</evidence>
<evidence type="ECO:0000313" key="2">
    <source>
        <dbReference type="EMBL" id="CAE7403328.1"/>
    </source>
</evidence>
<evidence type="ECO:0000256" key="1">
    <source>
        <dbReference type="SAM" id="MobiDB-lite"/>
    </source>
</evidence>
<keyword evidence="3" id="KW-1185">Reference proteome</keyword>
<feature type="region of interest" description="Disordered" evidence="1">
    <location>
        <begin position="500"/>
        <end position="527"/>
    </location>
</feature>
<dbReference type="AlphaFoldDB" id="A0A812QTT9"/>
<protein>
    <submittedName>
        <fullName evidence="2">Uncharacterized protein</fullName>
    </submittedName>
</protein>